<evidence type="ECO:0000313" key="4">
    <source>
        <dbReference type="RefSeq" id="XP_021563391.1"/>
    </source>
</evidence>
<comment type="similarity">
    <text evidence="1">Belongs to the WD repeat Groucho/TLE family.</text>
</comment>
<sequence length="324" mass="34844">IGNILETLHNHCQAQGVWPVEERQALGACDSGPEPSPREAATASPREDPWDGSASWAMAQEPPGRACLFLKPIYWDPEDFEDAWRPDTSPERSRRLAVPRALEKVRTLVHGEPVLATAVGSFTRHVFTCGRHGIKVWSLTGQAAEDRFPESHLPVQPGHPPRVGLSGAGAIPADLAGSPNGAKSVVAKAHHVWTGGLDARLRCWDRRATGEPVEHQFESQIMGLSHASHEDWVLVGLANGQQWLQHPSGHRTPLADRNDTILGLKVSPFGERLVAGGGLPRDPGDTPQPLVPEHASVVCCDVASNNRLVVAGAGDGASVYQIAY</sequence>
<dbReference type="RefSeq" id="XP_021563391.1">
    <property type="nucleotide sequence ID" value="XM_021707716.1"/>
</dbReference>
<protein>
    <submittedName>
        <fullName evidence="4">Transducin-like enhancer protein 6</fullName>
    </submittedName>
</protein>
<dbReference type="SUPFAM" id="SSF101898">
    <property type="entry name" value="NHL repeat"/>
    <property type="match status" value="1"/>
</dbReference>
<dbReference type="Proteomes" id="UP000189704">
    <property type="component" value="Unplaced"/>
</dbReference>
<dbReference type="AlphaFoldDB" id="A0A3Q0DKB7"/>
<dbReference type="InterPro" id="IPR009146">
    <property type="entry name" value="Groucho_enhance"/>
</dbReference>
<organism evidence="3 4">
    <name type="scientific">Carlito syrichta</name>
    <name type="common">Philippine tarsier</name>
    <name type="synonym">Tarsius syrichta</name>
    <dbReference type="NCBI Taxonomy" id="1868482"/>
    <lineage>
        <taxon>Eukaryota</taxon>
        <taxon>Metazoa</taxon>
        <taxon>Chordata</taxon>
        <taxon>Craniata</taxon>
        <taxon>Vertebrata</taxon>
        <taxon>Euteleostomi</taxon>
        <taxon>Mammalia</taxon>
        <taxon>Eutheria</taxon>
        <taxon>Euarchontoglires</taxon>
        <taxon>Primates</taxon>
        <taxon>Haplorrhini</taxon>
        <taxon>Tarsiiformes</taxon>
        <taxon>Tarsiidae</taxon>
        <taxon>Carlito</taxon>
    </lineage>
</organism>
<evidence type="ECO:0000256" key="1">
    <source>
        <dbReference type="ARBA" id="ARBA00005969"/>
    </source>
</evidence>
<accession>A0A3Q0DKB7</accession>
<gene>
    <name evidence="4" type="primary">TLE6</name>
</gene>
<dbReference type="GO" id="GO:0090090">
    <property type="term" value="P:negative regulation of canonical Wnt signaling pathway"/>
    <property type="evidence" value="ECO:0007669"/>
    <property type="project" value="TreeGrafter"/>
</dbReference>
<dbReference type="GeneID" id="103249824"/>
<keyword evidence="3" id="KW-1185">Reference proteome</keyword>
<evidence type="ECO:0000313" key="3">
    <source>
        <dbReference type="Proteomes" id="UP000189704"/>
    </source>
</evidence>
<name>A0A3Q0DKB7_CARSF</name>
<dbReference type="InterPro" id="IPR015943">
    <property type="entry name" value="WD40/YVTN_repeat-like_dom_sf"/>
</dbReference>
<feature type="non-terminal residue" evidence="4">
    <location>
        <position position="1"/>
    </location>
</feature>
<dbReference type="PANTHER" id="PTHR10814:SF2">
    <property type="entry name" value="TRANSDUCIN-LIKE ENHANCER PROTEIN 6"/>
    <property type="match status" value="1"/>
</dbReference>
<dbReference type="GO" id="GO:0005667">
    <property type="term" value="C:transcription regulator complex"/>
    <property type="evidence" value="ECO:0007669"/>
    <property type="project" value="TreeGrafter"/>
</dbReference>
<dbReference type="GO" id="GO:0005634">
    <property type="term" value="C:nucleus"/>
    <property type="evidence" value="ECO:0007669"/>
    <property type="project" value="InterPro"/>
</dbReference>
<dbReference type="OrthoDB" id="9837721at2759"/>
<dbReference type="PANTHER" id="PTHR10814">
    <property type="entry name" value="TRANSDUCIN-LIKE ENHANCER PROTEIN"/>
    <property type="match status" value="1"/>
</dbReference>
<evidence type="ECO:0000256" key="2">
    <source>
        <dbReference type="SAM" id="MobiDB-lite"/>
    </source>
</evidence>
<proteinExistence type="inferred from homology"/>
<dbReference type="GO" id="GO:0003714">
    <property type="term" value="F:transcription corepressor activity"/>
    <property type="evidence" value="ECO:0007669"/>
    <property type="project" value="TreeGrafter"/>
</dbReference>
<reference evidence="4" key="1">
    <citation type="submission" date="2025-08" db="UniProtKB">
        <authorList>
            <consortium name="RefSeq"/>
        </authorList>
    </citation>
    <scope>IDENTIFICATION</scope>
</reference>
<dbReference type="CTD" id="79816"/>
<dbReference type="Gene3D" id="2.130.10.10">
    <property type="entry name" value="YVTN repeat-like/Quinoprotein amine dehydrogenase"/>
    <property type="match status" value="1"/>
</dbReference>
<dbReference type="KEGG" id="csyr:103249824"/>
<feature type="region of interest" description="Disordered" evidence="2">
    <location>
        <begin position="27"/>
        <end position="57"/>
    </location>
</feature>